<name>A0ABU0HTM7_9HYPH</name>
<evidence type="ECO:0008006" key="3">
    <source>
        <dbReference type="Google" id="ProtNLM"/>
    </source>
</evidence>
<accession>A0ABU0HTM7</accession>
<evidence type="ECO:0000313" key="2">
    <source>
        <dbReference type="Proteomes" id="UP001236369"/>
    </source>
</evidence>
<dbReference type="RefSeq" id="WP_238248689.1">
    <property type="nucleotide sequence ID" value="NZ_BPQX01000021.1"/>
</dbReference>
<reference evidence="1 2" key="1">
    <citation type="submission" date="2023-07" db="EMBL/GenBank/DDBJ databases">
        <title>Genomic Encyclopedia of Type Strains, Phase IV (KMG-IV): sequencing the most valuable type-strain genomes for metagenomic binning, comparative biology and taxonomic classification.</title>
        <authorList>
            <person name="Goeker M."/>
        </authorList>
    </citation>
    <scope>NUCLEOTIDE SEQUENCE [LARGE SCALE GENOMIC DNA]</scope>
    <source>
        <strain evidence="1 2">DSM 19562</strain>
    </source>
</reference>
<sequence length="57" mass="6312">MREEQADQLIKAVQMVAVMLEEQNGMLGDIHRRLAEIAEAAEKPAPQGAKSKRPKQA</sequence>
<dbReference type="EMBL" id="JAUSVV010000023">
    <property type="protein sequence ID" value="MDQ0445198.1"/>
    <property type="molecule type" value="Genomic_DNA"/>
</dbReference>
<gene>
    <name evidence="1" type="ORF">QO016_004725</name>
</gene>
<organism evidence="1 2">
    <name type="scientific">Methylobacterium persicinum</name>
    <dbReference type="NCBI Taxonomy" id="374426"/>
    <lineage>
        <taxon>Bacteria</taxon>
        <taxon>Pseudomonadati</taxon>
        <taxon>Pseudomonadota</taxon>
        <taxon>Alphaproteobacteria</taxon>
        <taxon>Hyphomicrobiales</taxon>
        <taxon>Methylobacteriaceae</taxon>
        <taxon>Methylobacterium</taxon>
    </lineage>
</organism>
<protein>
    <recommendedName>
        <fullName evidence="3">SlyX protein</fullName>
    </recommendedName>
</protein>
<keyword evidence="2" id="KW-1185">Reference proteome</keyword>
<evidence type="ECO:0000313" key="1">
    <source>
        <dbReference type="EMBL" id="MDQ0445198.1"/>
    </source>
</evidence>
<comment type="caution">
    <text evidence="1">The sequence shown here is derived from an EMBL/GenBank/DDBJ whole genome shotgun (WGS) entry which is preliminary data.</text>
</comment>
<dbReference type="Proteomes" id="UP001236369">
    <property type="component" value="Unassembled WGS sequence"/>
</dbReference>
<proteinExistence type="predicted"/>